<protein>
    <submittedName>
        <fullName evidence="1">Uncharacterized protein</fullName>
    </submittedName>
</protein>
<evidence type="ECO:0000313" key="1">
    <source>
        <dbReference type="EMBL" id="PDH33321.1"/>
    </source>
</evidence>
<name>A0A2A5WAD0_9GAMM</name>
<accession>A0A2A5WAD0</accession>
<sequence>MHEIYSAVKSALQGYADRGIFQNFSALTPNENNAEFRFNWLTEKPFFIRLNTDKCELELKNVLPSIPFRSFMDKDFRGFLSSRCNKLIPVHRRLDNERFIFQCKNRQGNVSVIIGFHSDDAEDAAKTSINLLHEIFNNFLAEGPYQNYMVEVFNVPEE</sequence>
<evidence type="ECO:0000313" key="2">
    <source>
        <dbReference type="Proteomes" id="UP000219329"/>
    </source>
</evidence>
<dbReference type="AlphaFoldDB" id="A0A2A5WAD0"/>
<gene>
    <name evidence="1" type="ORF">CNF02_09025</name>
</gene>
<reference evidence="1 2" key="1">
    <citation type="submission" date="2017-08" db="EMBL/GenBank/DDBJ databases">
        <title>Fine stratification of microbial communities through a metagenomic profile of the photic zone.</title>
        <authorList>
            <person name="Haro-Moreno J.M."/>
            <person name="Lopez-Perez M."/>
            <person name="De La Torre J."/>
            <person name="Picazo A."/>
            <person name="Camacho A."/>
            <person name="Rodriguez-Valera F."/>
        </authorList>
    </citation>
    <scope>NUCLEOTIDE SEQUENCE [LARGE SCALE GENOMIC DNA]</scope>
    <source>
        <strain evidence="1">MED-G28</strain>
    </source>
</reference>
<organism evidence="1 2">
    <name type="scientific">OM182 bacterium MED-G28</name>
    <dbReference type="NCBI Taxonomy" id="1986256"/>
    <lineage>
        <taxon>Bacteria</taxon>
        <taxon>Pseudomonadati</taxon>
        <taxon>Pseudomonadota</taxon>
        <taxon>Gammaproteobacteria</taxon>
        <taxon>OMG group</taxon>
        <taxon>OM182 clade</taxon>
    </lineage>
</organism>
<proteinExistence type="predicted"/>
<dbReference type="Proteomes" id="UP000219329">
    <property type="component" value="Unassembled WGS sequence"/>
</dbReference>
<dbReference type="EMBL" id="NTJZ01000009">
    <property type="protein sequence ID" value="PDH33321.1"/>
    <property type="molecule type" value="Genomic_DNA"/>
</dbReference>
<comment type="caution">
    <text evidence="1">The sequence shown here is derived from an EMBL/GenBank/DDBJ whole genome shotgun (WGS) entry which is preliminary data.</text>
</comment>